<dbReference type="InParanoid" id="A0LW68"/>
<dbReference type="AlphaFoldDB" id="A0LW68"/>
<accession>A0LW68</accession>
<evidence type="ECO:0000313" key="2">
    <source>
        <dbReference type="EMBL" id="ABK53678.1"/>
    </source>
</evidence>
<reference evidence="2 3" key="1">
    <citation type="journal article" date="2009" name="Genome Res.">
        <title>Complete genome of the cellulolytic thermophile Acidothermus cellulolyticus 11B provides insights into its ecophysiological and evolutionary adaptations.</title>
        <authorList>
            <person name="Barabote R.D."/>
            <person name="Xie G."/>
            <person name="Leu D.H."/>
            <person name="Normand P."/>
            <person name="Necsulea A."/>
            <person name="Daubin V."/>
            <person name="Medigue C."/>
            <person name="Adney W.S."/>
            <person name="Xu X.C."/>
            <person name="Lapidus A."/>
            <person name="Parales R.E."/>
            <person name="Detter C."/>
            <person name="Pujic P."/>
            <person name="Bruce D."/>
            <person name="Lavire C."/>
            <person name="Challacombe J.F."/>
            <person name="Brettin T.S."/>
            <person name="Berry A.M."/>
        </authorList>
    </citation>
    <scope>NUCLEOTIDE SEQUENCE [LARGE SCALE GENOMIC DNA]</scope>
    <source>
        <strain evidence="3">ATCC 43068 / DSM 8971 / 11B</strain>
    </source>
</reference>
<dbReference type="KEGG" id="ace:Acel_1906"/>
<dbReference type="STRING" id="351607.Acel_1906"/>
<evidence type="ECO:0000259" key="1">
    <source>
        <dbReference type="Pfam" id="PF02541"/>
    </source>
</evidence>
<dbReference type="InterPro" id="IPR050273">
    <property type="entry name" value="GppA/Ppx_hydrolase"/>
</dbReference>
<dbReference type="PANTHER" id="PTHR30005:SF13">
    <property type="entry name" value="EXOPOLYPHOSPHATASE 2"/>
    <property type="match status" value="1"/>
</dbReference>
<dbReference type="PANTHER" id="PTHR30005">
    <property type="entry name" value="EXOPOLYPHOSPHATASE"/>
    <property type="match status" value="1"/>
</dbReference>
<organism evidence="2 3">
    <name type="scientific">Acidothermus cellulolyticus (strain ATCC 43068 / DSM 8971 / 11B)</name>
    <dbReference type="NCBI Taxonomy" id="351607"/>
    <lineage>
        <taxon>Bacteria</taxon>
        <taxon>Bacillati</taxon>
        <taxon>Actinomycetota</taxon>
        <taxon>Actinomycetes</taxon>
        <taxon>Acidothermales</taxon>
        <taxon>Acidothermaceae</taxon>
        <taxon>Acidothermus</taxon>
    </lineage>
</organism>
<dbReference type="InterPro" id="IPR003695">
    <property type="entry name" value="Ppx_GppA_N"/>
</dbReference>
<protein>
    <submittedName>
        <fullName evidence="2">Ppx/GppA phosphatase</fullName>
    </submittedName>
</protein>
<name>A0LW68_ACIC1</name>
<dbReference type="FunCoup" id="A0LW68">
    <property type="interactions" value="2"/>
</dbReference>
<dbReference type="OrthoDB" id="9793035at2"/>
<dbReference type="Pfam" id="PF02541">
    <property type="entry name" value="Ppx-GppA"/>
    <property type="match status" value="1"/>
</dbReference>
<dbReference type="SUPFAM" id="SSF53067">
    <property type="entry name" value="Actin-like ATPase domain"/>
    <property type="match status" value="2"/>
</dbReference>
<dbReference type="eggNOG" id="COG0248">
    <property type="taxonomic scope" value="Bacteria"/>
</dbReference>
<dbReference type="RefSeq" id="WP_011720741.1">
    <property type="nucleotide sequence ID" value="NC_008578.1"/>
</dbReference>
<dbReference type="HOGENOM" id="CLU_025908_1_2_11"/>
<dbReference type="InterPro" id="IPR043129">
    <property type="entry name" value="ATPase_NBD"/>
</dbReference>
<dbReference type="GO" id="GO:0016462">
    <property type="term" value="F:pyrophosphatase activity"/>
    <property type="evidence" value="ECO:0007669"/>
    <property type="project" value="TreeGrafter"/>
</dbReference>
<dbReference type="CDD" id="cd24119">
    <property type="entry name" value="ASKHA_NBD_MtPPX2-like"/>
    <property type="match status" value="1"/>
</dbReference>
<sequence>MTRAAAIDCGTNSLRLLIADVDGGQVRDLVRRMRIVRLGAGVDRSRRLDPAAVQRTLEVCREYAAEIRHLGAEALRFAATSATRDAANRDEFFRGVRDILGVEPEVISGDEEARLSFLGATHDLSGLTGVPAPFLVVDIGGGSTEFVLGTSEPEAAVSVNIGCVRLTERHVRHDPPTAAEIEALRRDVEQGLDEAARVVPLQTAATVVGLAGSVTTVAALALGLDTYDPRRVHHARIPADVVHEITEDLLRSTRAERAARAVIHPGRVDVLAAGVVILDAVLTRAHADAVLASEHDILDGLVLSVALRPGMR</sequence>
<gene>
    <name evidence="2" type="ordered locus">Acel_1906</name>
</gene>
<proteinExistence type="predicted"/>
<dbReference type="EMBL" id="CP000481">
    <property type="protein sequence ID" value="ABK53678.1"/>
    <property type="molecule type" value="Genomic_DNA"/>
</dbReference>
<feature type="domain" description="Ppx/GppA phosphatase N-terminal" evidence="1">
    <location>
        <begin position="17"/>
        <end position="307"/>
    </location>
</feature>
<dbReference type="Gene3D" id="3.30.420.150">
    <property type="entry name" value="Exopolyphosphatase. Domain 2"/>
    <property type="match status" value="1"/>
</dbReference>
<keyword evidence="3" id="KW-1185">Reference proteome</keyword>
<dbReference type="Proteomes" id="UP000008221">
    <property type="component" value="Chromosome"/>
</dbReference>
<dbReference type="Gene3D" id="3.30.420.40">
    <property type="match status" value="1"/>
</dbReference>
<evidence type="ECO:0000313" key="3">
    <source>
        <dbReference type="Proteomes" id="UP000008221"/>
    </source>
</evidence>